<sequence>MKNIKECFKGFKCLVPFQYNVFDKIINFCSDEAFKKQNLTFKTAKPPIKTYVDHLHGLAQKKIGLILDSHTTNLPKIYIDTFGDLTYEELEALKMIATTIPFLKQFLCDLDEDFRVVRNFDFVENYLVLPQSPQLPEKVQKLFRTFTAEKYEAIKYMLMVQPVIRWSFCSPIFALSPSKELTNIYSQPITLWTLQNCRAMADQNVMTRSAICNGPGLLFGGT</sequence>
<name>A0AC34F583_9BILA</name>
<evidence type="ECO:0000313" key="2">
    <source>
        <dbReference type="WBParaSite" id="ES5_v2.g12206.t1"/>
    </source>
</evidence>
<accession>A0AC34F583</accession>
<reference evidence="2" key="1">
    <citation type="submission" date="2022-11" db="UniProtKB">
        <authorList>
            <consortium name="WormBaseParasite"/>
        </authorList>
    </citation>
    <scope>IDENTIFICATION</scope>
</reference>
<dbReference type="WBParaSite" id="ES5_v2.g12206.t1">
    <property type="protein sequence ID" value="ES5_v2.g12206.t1"/>
    <property type="gene ID" value="ES5_v2.g12206"/>
</dbReference>
<evidence type="ECO:0000313" key="1">
    <source>
        <dbReference type="Proteomes" id="UP000887579"/>
    </source>
</evidence>
<organism evidence="1 2">
    <name type="scientific">Panagrolaimus sp. ES5</name>
    <dbReference type="NCBI Taxonomy" id="591445"/>
    <lineage>
        <taxon>Eukaryota</taxon>
        <taxon>Metazoa</taxon>
        <taxon>Ecdysozoa</taxon>
        <taxon>Nematoda</taxon>
        <taxon>Chromadorea</taxon>
        <taxon>Rhabditida</taxon>
        <taxon>Tylenchina</taxon>
        <taxon>Panagrolaimomorpha</taxon>
        <taxon>Panagrolaimoidea</taxon>
        <taxon>Panagrolaimidae</taxon>
        <taxon>Panagrolaimus</taxon>
    </lineage>
</organism>
<proteinExistence type="predicted"/>
<protein>
    <submittedName>
        <fullName evidence="2">Uncharacterized protein</fullName>
    </submittedName>
</protein>
<dbReference type="Proteomes" id="UP000887579">
    <property type="component" value="Unplaced"/>
</dbReference>